<comment type="caution">
    <text evidence="6">The sequence shown here is derived from an EMBL/GenBank/DDBJ whole genome shotgun (WGS) entry which is preliminary data.</text>
</comment>
<evidence type="ECO:0000256" key="3">
    <source>
        <dbReference type="ARBA" id="ARBA00022777"/>
    </source>
</evidence>
<keyword evidence="3" id="KW-0418">Kinase</keyword>
<organism evidence="6 7">
    <name type="scientific">Nitratireductor arenosus</name>
    <dbReference type="NCBI Taxonomy" id="2682096"/>
    <lineage>
        <taxon>Bacteria</taxon>
        <taxon>Pseudomonadati</taxon>
        <taxon>Pseudomonadota</taxon>
        <taxon>Alphaproteobacteria</taxon>
        <taxon>Hyphomicrobiales</taxon>
        <taxon>Phyllobacteriaceae</taxon>
        <taxon>Nitratireductor</taxon>
    </lineage>
</organism>
<dbReference type="Pfam" id="PF00370">
    <property type="entry name" value="FGGY_N"/>
    <property type="match status" value="1"/>
</dbReference>
<dbReference type="CDD" id="cd07808">
    <property type="entry name" value="ASKHA_NBD_FGGY_EcXK-like"/>
    <property type="match status" value="1"/>
</dbReference>
<name>A0A844QBW4_9HYPH</name>
<feature type="domain" description="Carbohydrate kinase FGGY N-terminal" evidence="4">
    <location>
        <begin position="6"/>
        <end position="246"/>
    </location>
</feature>
<dbReference type="PANTHER" id="PTHR43095:SF5">
    <property type="entry name" value="XYLULOSE KINASE"/>
    <property type="match status" value="1"/>
</dbReference>
<sequence>MAETLTLGIDFGTSAVKAVALDAAGGVRALASAAYQTDKPAPDRAEQDPQDWWRGLGEVSRTVMAAIGTAGIGAIGLSGQLNGIVLVDRSGAVLRPSLIWLDQRCAEETAELETRHAGRLAETASSPISPIAVLPKLQWLARHEPKTMRRTARVFQVKDYILWRLTGVAATEANEASATLLMDLGRRAWVDDLVDLAGLAPAQLPPIRPSAAVAGHVHDAAASATGLPAGVPVVPGSGDTGALAVGCGAYEAGVAAVTLGTAGHVVAAAPNRGPGAVNGLWRMAHVSADRELWLGLIPAGGLSIAWLRNLAAGFGGAATGFEALERLLAAAQAGSAGATFLPFLEGAGTPWNDPQRLAGFANLNVTHGAAELVRAVYEGVAFNIRACLDAFEAAGVGLSRIHLAEGGASSPAWCQIIADALDRDVHVVAERDTSAVGAAILARAAIEKADLAAIVARSVRIERVHRPEPAHRAAMDAAWRRFCRHAGGAVE</sequence>
<dbReference type="GO" id="GO:0005975">
    <property type="term" value="P:carbohydrate metabolic process"/>
    <property type="evidence" value="ECO:0007669"/>
    <property type="project" value="InterPro"/>
</dbReference>
<dbReference type="GO" id="GO:0016301">
    <property type="term" value="F:kinase activity"/>
    <property type="evidence" value="ECO:0007669"/>
    <property type="project" value="UniProtKB-KW"/>
</dbReference>
<dbReference type="InterPro" id="IPR018484">
    <property type="entry name" value="FGGY_N"/>
</dbReference>
<dbReference type="Proteomes" id="UP000463224">
    <property type="component" value="Unassembled WGS sequence"/>
</dbReference>
<dbReference type="SUPFAM" id="SSF53067">
    <property type="entry name" value="Actin-like ATPase domain"/>
    <property type="match status" value="2"/>
</dbReference>
<dbReference type="InterPro" id="IPR050406">
    <property type="entry name" value="FGGY_Carb_Kinase"/>
</dbReference>
<protein>
    <recommendedName>
        <fullName evidence="8">Xylulokinase</fullName>
    </recommendedName>
</protein>
<evidence type="ECO:0008006" key="8">
    <source>
        <dbReference type="Google" id="ProtNLM"/>
    </source>
</evidence>
<accession>A0A844QBW4</accession>
<evidence type="ECO:0000313" key="7">
    <source>
        <dbReference type="Proteomes" id="UP000463224"/>
    </source>
</evidence>
<proteinExistence type="inferred from homology"/>
<feature type="domain" description="Carbohydrate kinase FGGY C-terminal" evidence="5">
    <location>
        <begin position="256"/>
        <end position="445"/>
    </location>
</feature>
<evidence type="ECO:0000256" key="1">
    <source>
        <dbReference type="ARBA" id="ARBA00009156"/>
    </source>
</evidence>
<gene>
    <name evidence="6" type="ORF">GN330_05730</name>
</gene>
<evidence type="ECO:0000313" key="6">
    <source>
        <dbReference type="EMBL" id="MVA96745.1"/>
    </source>
</evidence>
<dbReference type="PIRSF" id="PIRSF000538">
    <property type="entry name" value="GlpK"/>
    <property type="match status" value="1"/>
</dbReference>
<dbReference type="PANTHER" id="PTHR43095">
    <property type="entry name" value="SUGAR KINASE"/>
    <property type="match status" value="1"/>
</dbReference>
<dbReference type="Pfam" id="PF02782">
    <property type="entry name" value="FGGY_C"/>
    <property type="match status" value="1"/>
</dbReference>
<evidence type="ECO:0000259" key="5">
    <source>
        <dbReference type="Pfam" id="PF02782"/>
    </source>
</evidence>
<dbReference type="InterPro" id="IPR000577">
    <property type="entry name" value="Carb_kinase_FGGY"/>
</dbReference>
<reference evidence="6 7" key="1">
    <citation type="submission" date="2019-12" db="EMBL/GenBank/DDBJ databases">
        <title>Nitratireductor arenosus sp. nov., Isolated from sea sand, Jeju island, South Korea.</title>
        <authorList>
            <person name="Kim W."/>
        </authorList>
    </citation>
    <scope>NUCLEOTIDE SEQUENCE [LARGE SCALE GENOMIC DNA]</scope>
    <source>
        <strain evidence="6 7">CAU 1489</strain>
    </source>
</reference>
<evidence type="ECO:0000259" key="4">
    <source>
        <dbReference type="Pfam" id="PF00370"/>
    </source>
</evidence>
<evidence type="ECO:0000256" key="2">
    <source>
        <dbReference type="ARBA" id="ARBA00022679"/>
    </source>
</evidence>
<dbReference type="AlphaFoldDB" id="A0A844QBW4"/>
<comment type="similarity">
    <text evidence="1">Belongs to the FGGY kinase family.</text>
</comment>
<dbReference type="InterPro" id="IPR018485">
    <property type="entry name" value="FGGY_C"/>
</dbReference>
<dbReference type="EMBL" id="WPHG01000001">
    <property type="protein sequence ID" value="MVA96745.1"/>
    <property type="molecule type" value="Genomic_DNA"/>
</dbReference>
<keyword evidence="2" id="KW-0808">Transferase</keyword>
<dbReference type="InterPro" id="IPR043129">
    <property type="entry name" value="ATPase_NBD"/>
</dbReference>
<keyword evidence="7" id="KW-1185">Reference proteome</keyword>
<dbReference type="RefSeq" id="WP_156711654.1">
    <property type="nucleotide sequence ID" value="NZ_WPHG01000001.1"/>
</dbReference>
<dbReference type="Gene3D" id="3.30.420.40">
    <property type="match status" value="2"/>
</dbReference>